<keyword evidence="3" id="KW-1185">Reference proteome</keyword>
<reference evidence="2 3" key="1">
    <citation type="submission" date="2020-01" db="EMBL/GenBank/DDBJ databases">
        <title>Paenibacillus soybeanensis sp. nov. isolated from the nodules of soybean (Glycine max(L.) Merr).</title>
        <authorList>
            <person name="Wang H."/>
        </authorList>
    </citation>
    <scope>NUCLEOTIDE SEQUENCE [LARGE SCALE GENOMIC DNA]</scope>
    <source>
        <strain evidence="2 3">DSM 23054</strain>
    </source>
</reference>
<dbReference type="CDD" id="cd03024">
    <property type="entry name" value="DsbA_FrnE"/>
    <property type="match status" value="1"/>
</dbReference>
<evidence type="ECO:0000313" key="2">
    <source>
        <dbReference type="EMBL" id="NBC73067.1"/>
    </source>
</evidence>
<dbReference type="Pfam" id="PF01323">
    <property type="entry name" value="DSBA"/>
    <property type="match status" value="1"/>
</dbReference>
<dbReference type="Gene3D" id="3.40.30.10">
    <property type="entry name" value="Glutaredoxin"/>
    <property type="match status" value="1"/>
</dbReference>
<gene>
    <name evidence="2" type="ORF">GT003_29250</name>
</gene>
<dbReference type="GO" id="GO:0016491">
    <property type="term" value="F:oxidoreductase activity"/>
    <property type="evidence" value="ECO:0007669"/>
    <property type="project" value="InterPro"/>
</dbReference>
<proteinExistence type="predicted"/>
<evidence type="ECO:0000313" key="3">
    <source>
        <dbReference type="Proteomes" id="UP000558113"/>
    </source>
</evidence>
<protein>
    <submittedName>
        <fullName evidence="2">DsbA family oxidoreductase</fullName>
    </submittedName>
</protein>
<accession>A0A7X5C1S8</accession>
<dbReference type="OrthoDB" id="9799122at2"/>
<dbReference type="InterPro" id="IPR036249">
    <property type="entry name" value="Thioredoxin-like_sf"/>
</dbReference>
<dbReference type="SUPFAM" id="SSF52833">
    <property type="entry name" value="Thioredoxin-like"/>
    <property type="match status" value="1"/>
</dbReference>
<dbReference type="InterPro" id="IPR001853">
    <property type="entry name" value="DSBA-like_thioredoxin_dom"/>
</dbReference>
<dbReference type="RefSeq" id="WP_161704666.1">
    <property type="nucleotide sequence ID" value="NZ_JAAAMU010000026.1"/>
</dbReference>
<comment type="caution">
    <text evidence="2">The sequence shown here is derived from an EMBL/GenBank/DDBJ whole genome shotgun (WGS) entry which is preliminary data.</text>
</comment>
<evidence type="ECO:0000259" key="1">
    <source>
        <dbReference type="Pfam" id="PF01323"/>
    </source>
</evidence>
<dbReference type="PANTHER" id="PTHR13887">
    <property type="entry name" value="GLUTATHIONE S-TRANSFERASE KAPPA"/>
    <property type="match status" value="1"/>
</dbReference>
<dbReference type="EMBL" id="JAAAMU010000026">
    <property type="protein sequence ID" value="NBC73067.1"/>
    <property type="molecule type" value="Genomic_DNA"/>
</dbReference>
<dbReference type="PANTHER" id="PTHR13887:SF41">
    <property type="entry name" value="THIOREDOXIN SUPERFAMILY PROTEIN"/>
    <property type="match status" value="1"/>
</dbReference>
<sequence>MHIDLYSDIACPWCRIGKQNLARALQLWAEQNDEPVTVAYHAYQLDPELPEEGQAFDEAMIRKMGGADSMKRVVEHVTGAGAAVGLTFRFDRVGKMPNTRLAHRFVALLPEEKKEEAVEALFKSYFEDGGDVTQMTEILAVAEQIGVYAPDLQERLERGEGEDAVEAALRRGRQIGVQGVPFFVFNNRYALSGAYPAEELFGLMGGARV</sequence>
<dbReference type="Proteomes" id="UP000558113">
    <property type="component" value="Unassembled WGS sequence"/>
</dbReference>
<name>A0A7X5C1S8_9BACL</name>
<feature type="domain" description="DSBA-like thioredoxin" evidence="1">
    <location>
        <begin position="3"/>
        <end position="199"/>
    </location>
</feature>
<dbReference type="AlphaFoldDB" id="A0A7X5C1S8"/>
<organism evidence="2 3">
    <name type="scientific">Paenibacillus sacheonensis</name>
    <dbReference type="NCBI Taxonomy" id="742054"/>
    <lineage>
        <taxon>Bacteria</taxon>
        <taxon>Bacillati</taxon>
        <taxon>Bacillota</taxon>
        <taxon>Bacilli</taxon>
        <taxon>Bacillales</taxon>
        <taxon>Paenibacillaceae</taxon>
        <taxon>Paenibacillus</taxon>
    </lineage>
</organism>